<evidence type="ECO:0000313" key="8">
    <source>
        <dbReference type="Proteomes" id="UP000077868"/>
    </source>
</evidence>
<dbReference type="InterPro" id="IPR036388">
    <property type="entry name" value="WH-like_DNA-bd_sf"/>
</dbReference>
<dbReference type="EMBL" id="CP015079">
    <property type="protein sequence ID" value="ANH36541.1"/>
    <property type="molecule type" value="Genomic_DNA"/>
</dbReference>
<dbReference type="SMART" id="SM00421">
    <property type="entry name" value="HTH_LUXR"/>
    <property type="match status" value="1"/>
</dbReference>
<dbReference type="Gene3D" id="1.10.10.10">
    <property type="entry name" value="Winged helix-like DNA-binding domain superfamily/Winged helix DNA-binding domain"/>
    <property type="match status" value="1"/>
</dbReference>
<dbReference type="SMART" id="SM00448">
    <property type="entry name" value="REC"/>
    <property type="match status" value="1"/>
</dbReference>
<evidence type="ECO:0000259" key="5">
    <source>
        <dbReference type="PROSITE" id="PS50043"/>
    </source>
</evidence>
<feature type="modified residue" description="4-aspartylphosphate" evidence="4">
    <location>
        <position position="65"/>
    </location>
</feature>
<keyword evidence="4" id="KW-0597">Phosphoprotein</keyword>
<dbReference type="Pfam" id="PF00196">
    <property type="entry name" value="GerE"/>
    <property type="match status" value="1"/>
</dbReference>
<dbReference type="SUPFAM" id="SSF52172">
    <property type="entry name" value="CheY-like"/>
    <property type="match status" value="1"/>
</dbReference>
<dbReference type="SUPFAM" id="SSF46894">
    <property type="entry name" value="C-terminal effector domain of the bipartite response regulators"/>
    <property type="match status" value="1"/>
</dbReference>
<dbReference type="Proteomes" id="UP000077868">
    <property type="component" value="Chromosome"/>
</dbReference>
<dbReference type="GO" id="GO:0003677">
    <property type="term" value="F:DNA binding"/>
    <property type="evidence" value="ECO:0007669"/>
    <property type="project" value="UniProtKB-KW"/>
</dbReference>
<feature type="domain" description="Response regulatory" evidence="6">
    <location>
        <begin position="9"/>
        <end position="129"/>
    </location>
</feature>
<dbReference type="STRING" id="1300347.I601_0087"/>
<dbReference type="RefSeq" id="WP_068105029.1">
    <property type="nucleotide sequence ID" value="NZ_CP015079.1"/>
</dbReference>
<keyword evidence="2" id="KW-0238">DNA-binding</keyword>
<proteinExistence type="predicted"/>
<reference evidence="7 8" key="1">
    <citation type="submission" date="2016-03" db="EMBL/GenBank/DDBJ databases">
        <title>Complete genome sequence of a soil Actinobacterium, Nocardioides dokdonensis FR1436.</title>
        <authorList>
            <person name="Kwon S.-K."/>
            <person name="Kim K."/>
            <person name="Kim J.F."/>
        </authorList>
    </citation>
    <scope>NUCLEOTIDE SEQUENCE [LARGE SCALE GENOMIC DNA]</scope>
    <source>
        <strain evidence="7 8">FR1436</strain>
    </source>
</reference>
<sequence>MPRALGLTRVAVVEDHLLFAESLEVALTLEGHDVHRIEVPVQTVVPAGWLLTALLRVRPRVVLLDLDLGSAGPGTRFIEPLVRSRAAVVVVTGDTREAVWGECLRRGARAVLEKTASLNTILATIRLIGDGRPVMSREERERLMLVYHQEKQELQDVRARLARLTPREREVLHCLMEGTTVREIARASFVSEATVRTQVKSILAKLEVCSQLAAVGLAHRVQTRLVSH</sequence>
<dbReference type="PROSITE" id="PS50110">
    <property type="entry name" value="RESPONSE_REGULATORY"/>
    <property type="match status" value="1"/>
</dbReference>
<evidence type="ECO:0000256" key="1">
    <source>
        <dbReference type="ARBA" id="ARBA00023015"/>
    </source>
</evidence>
<evidence type="ECO:0000256" key="4">
    <source>
        <dbReference type="PROSITE-ProRule" id="PRU00169"/>
    </source>
</evidence>
<dbReference type="Gene3D" id="3.40.50.2300">
    <property type="match status" value="1"/>
</dbReference>
<dbReference type="OrthoDB" id="3822649at2"/>
<dbReference type="AlphaFoldDB" id="A0A1A9GG96"/>
<dbReference type="InterPro" id="IPR001789">
    <property type="entry name" value="Sig_transdc_resp-reg_receiver"/>
</dbReference>
<gene>
    <name evidence="7" type="primary">degU_1</name>
    <name evidence="7" type="ORF">I601_0087</name>
</gene>
<organism evidence="7 8">
    <name type="scientific">Nocardioides dokdonensis FR1436</name>
    <dbReference type="NCBI Taxonomy" id="1300347"/>
    <lineage>
        <taxon>Bacteria</taxon>
        <taxon>Bacillati</taxon>
        <taxon>Actinomycetota</taxon>
        <taxon>Actinomycetes</taxon>
        <taxon>Propionibacteriales</taxon>
        <taxon>Nocardioidaceae</taxon>
        <taxon>Nocardioides</taxon>
    </lineage>
</organism>
<keyword evidence="8" id="KW-1185">Reference proteome</keyword>
<keyword evidence="3" id="KW-0804">Transcription</keyword>
<dbReference type="InterPro" id="IPR011006">
    <property type="entry name" value="CheY-like_superfamily"/>
</dbReference>
<dbReference type="PANTHER" id="PTHR44688">
    <property type="entry name" value="DNA-BINDING TRANSCRIPTIONAL ACTIVATOR DEVR_DOSR"/>
    <property type="match status" value="1"/>
</dbReference>
<evidence type="ECO:0000259" key="6">
    <source>
        <dbReference type="PROSITE" id="PS50110"/>
    </source>
</evidence>
<dbReference type="CDD" id="cd06170">
    <property type="entry name" value="LuxR_C_like"/>
    <property type="match status" value="1"/>
</dbReference>
<dbReference type="KEGG" id="ndk:I601_0087"/>
<dbReference type="GO" id="GO:0006355">
    <property type="term" value="P:regulation of DNA-templated transcription"/>
    <property type="evidence" value="ECO:0007669"/>
    <property type="project" value="InterPro"/>
</dbReference>
<dbReference type="PATRIC" id="fig|1300347.3.peg.89"/>
<evidence type="ECO:0000256" key="3">
    <source>
        <dbReference type="ARBA" id="ARBA00023163"/>
    </source>
</evidence>
<dbReference type="GO" id="GO:0000160">
    <property type="term" value="P:phosphorelay signal transduction system"/>
    <property type="evidence" value="ECO:0007669"/>
    <property type="project" value="InterPro"/>
</dbReference>
<accession>A0A1A9GG96</accession>
<name>A0A1A9GG96_9ACTN</name>
<dbReference type="PROSITE" id="PS50043">
    <property type="entry name" value="HTH_LUXR_2"/>
    <property type="match status" value="1"/>
</dbReference>
<dbReference type="PANTHER" id="PTHR44688:SF16">
    <property type="entry name" value="DNA-BINDING TRANSCRIPTIONAL ACTIVATOR DEVR_DOSR"/>
    <property type="match status" value="1"/>
</dbReference>
<keyword evidence="1" id="KW-0805">Transcription regulation</keyword>
<dbReference type="InterPro" id="IPR016032">
    <property type="entry name" value="Sig_transdc_resp-reg_C-effctor"/>
</dbReference>
<dbReference type="Pfam" id="PF00072">
    <property type="entry name" value="Response_reg"/>
    <property type="match status" value="1"/>
</dbReference>
<dbReference type="PRINTS" id="PR00038">
    <property type="entry name" value="HTHLUXR"/>
</dbReference>
<evidence type="ECO:0000313" key="7">
    <source>
        <dbReference type="EMBL" id="ANH36541.1"/>
    </source>
</evidence>
<dbReference type="InterPro" id="IPR000792">
    <property type="entry name" value="Tscrpt_reg_LuxR_C"/>
</dbReference>
<feature type="domain" description="HTH luxR-type" evidence="5">
    <location>
        <begin position="157"/>
        <end position="222"/>
    </location>
</feature>
<evidence type="ECO:0000256" key="2">
    <source>
        <dbReference type="ARBA" id="ARBA00023125"/>
    </source>
</evidence>
<protein>
    <submittedName>
        <fullName evidence="7">Transcriptional regulatory protein DegU</fullName>
    </submittedName>
</protein>